<feature type="region of interest" description="Disordered" evidence="1">
    <location>
        <begin position="365"/>
        <end position="429"/>
    </location>
</feature>
<name>F8PMF6_SERL3</name>
<dbReference type="PANTHER" id="PTHR19303">
    <property type="entry name" value="TRANSPOSON"/>
    <property type="match status" value="1"/>
</dbReference>
<dbReference type="AlphaFoldDB" id="F8PMF6"/>
<dbReference type="Gene3D" id="3.30.420.10">
    <property type="entry name" value="Ribonuclease H-like superfamily/Ribonuclease H"/>
    <property type="match status" value="1"/>
</dbReference>
<protein>
    <recommendedName>
        <fullName evidence="2">DDE-1 domain-containing protein</fullName>
    </recommendedName>
</protein>
<dbReference type="InterPro" id="IPR004875">
    <property type="entry name" value="DDE_SF_endonuclease_dom"/>
</dbReference>
<dbReference type="eggNOG" id="KOG3105">
    <property type="taxonomic scope" value="Eukaryota"/>
</dbReference>
<feature type="compositionally biased region" description="Low complexity" evidence="1">
    <location>
        <begin position="399"/>
        <end position="421"/>
    </location>
</feature>
<organism evidence="4">
    <name type="scientific">Serpula lacrymans var. lacrymans (strain S7.3)</name>
    <name type="common">Dry rot fungus</name>
    <dbReference type="NCBI Taxonomy" id="936435"/>
    <lineage>
        <taxon>Eukaryota</taxon>
        <taxon>Fungi</taxon>
        <taxon>Dikarya</taxon>
        <taxon>Basidiomycota</taxon>
        <taxon>Agaricomycotina</taxon>
        <taxon>Agaricomycetes</taxon>
        <taxon>Agaricomycetidae</taxon>
        <taxon>Boletales</taxon>
        <taxon>Coniophorineae</taxon>
        <taxon>Serpulaceae</taxon>
        <taxon>Serpula</taxon>
    </lineage>
</organism>
<dbReference type="Pfam" id="PF03184">
    <property type="entry name" value="DDE_1"/>
    <property type="match status" value="1"/>
</dbReference>
<dbReference type="Proteomes" id="UP000008063">
    <property type="component" value="Unassembled WGS sequence"/>
</dbReference>
<evidence type="ECO:0000313" key="4">
    <source>
        <dbReference type="Proteomes" id="UP000008063"/>
    </source>
</evidence>
<gene>
    <name evidence="3" type="ORF">SERLA73DRAFT_150414</name>
</gene>
<dbReference type="STRING" id="936435.F8PMF6"/>
<evidence type="ECO:0000259" key="2">
    <source>
        <dbReference type="Pfam" id="PF03184"/>
    </source>
</evidence>
<dbReference type="GO" id="GO:0005634">
    <property type="term" value="C:nucleus"/>
    <property type="evidence" value="ECO:0007669"/>
    <property type="project" value="TreeGrafter"/>
</dbReference>
<accession>F8PMF6</accession>
<dbReference type="PANTHER" id="PTHR19303:SF74">
    <property type="entry name" value="POGO TRANSPOSABLE ELEMENT WITH KRAB DOMAIN"/>
    <property type="match status" value="1"/>
</dbReference>
<evidence type="ECO:0000256" key="1">
    <source>
        <dbReference type="SAM" id="MobiDB-lite"/>
    </source>
</evidence>
<feature type="domain" description="DDE-1" evidence="2">
    <location>
        <begin position="127"/>
        <end position="268"/>
    </location>
</feature>
<evidence type="ECO:0000313" key="3">
    <source>
        <dbReference type="EMBL" id="EGO02788.1"/>
    </source>
</evidence>
<dbReference type="InterPro" id="IPR050863">
    <property type="entry name" value="CenT-Element_Derived"/>
</dbReference>
<dbReference type="InterPro" id="IPR036397">
    <property type="entry name" value="RNaseH_sf"/>
</dbReference>
<sequence>MENNGCFGRDWVYLVLSVAPYVYNLCGKYPSEKWIRRFLKRNEAQIAARWSSTLDPMRAQAFNFPVVQDFFRQFEAVIEEHDIPWENVYNMDEKGIQLGGGRKSNGRLFFFCRYDRQNYRIHGGNLELVTVIECVSAIGGNILPGFIFAGAIIDAESYKVHPLIFLTTSENGWTDDFLCAKWFQKTFIPQTRALNKTGKPILLIYDSHGSHLTTDMITLAVENNIQLLCLPPHTTHRLQSLDVGVFGPLQKAWYQQCKKYVSKFNSSILQQHVVKEYWEARKSASTTNTVLQAWCKSGLCPFNPNIFSAVDYARSVSTSTVNYAPASYPDTFPKGWVDGPSFDDPEFIPDDEEQLCEPTIVGHIDCHEHDSDSSSEGMGNVNDGSETSSGELDDNGDGSSNNNNNSNSNNSNNNNSNSNSNGTEPSSRGVRAWLQPTSLLMLMSKKSLIEKIHKLSVQLGEARWERDTMHVTLGCYIRTRSFYSLARLCTKSHWAPGLQGEGDLVIGWEYPA</sequence>
<dbReference type="InParanoid" id="F8PMF6"/>
<dbReference type="HOGENOM" id="CLU_013929_2_6_1"/>
<keyword evidence="4" id="KW-1185">Reference proteome</keyword>
<reference evidence="4" key="1">
    <citation type="journal article" date="2011" name="Science">
        <title>The plant cell wall-decomposing machinery underlies the functional diversity of forest fungi.</title>
        <authorList>
            <person name="Eastwood D.C."/>
            <person name="Floudas D."/>
            <person name="Binder M."/>
            <person name="Majcherczyk A."/>
            <person name="Schneider P."/>
            <person name="Aerts A."/>
            <person name="Asiegbu F.O."/>
            <person name="Baker S.E."/>
            <person name="Barry K."/>
            <person name="Bendiksby M."/>
            <person name="Blumentritt M."/>
            <person name="Coutinho P.M."/>
            <person name="Cullen D."/>
            <person name="de Vries R.P."/>
            <person name="Gathman A."/>
            <person name="Goodell B."/>
            <person name="Henrissat B."/>
            <person name="Ihrmark K."/>
            <person name="Kauserud H."/>
            <person name="Kohler A."/>
            <person name="LaButti K."/>
            <person name="Lapidus A."/>
            <person name="Lavin J.L."/>
            <person name="Lee Y.-H."/>
            <person name="Lindquist E."/>
            <person name="Lilly W."/>
            <person name="Lucas S."/>
            <person name="Morin E."/>
            <person name="Murat C."/>
            <person name="Oguiza J.A."/>
            <person name="Park J."/>
            <person name="Pisabarro A.G."/>
            <person name="Riley R."/>
            <person name="Rosling A."/>
            <person name="Salamov A."/>
            <person name="Schmidt O."/>
            <person name="Schmutz J."/>
            <person name="Skrede I."/>
            <person name="Stenlid J."/>
            <person name="Wiebenga A."/>
            <person name="Xie X."/>
            <person name="Kuees U."/>
            <person name="Hibbett D.S."/>
            <person name="Hoffmeister D."/>
            <person name="Hoegberg N."/>
            <person name="Martin F."/>
            <person name="Grigoriev I.V."/>
            <person name="Watkinson S.C."/>
        </authorList>
    </citation>
    <scope>NUCLEOTIDE SEQUENCE [LARGE SCALE GENOMIC DNA]</scope>
    <source>
        <strain evidence="4">strain S7.3</strain>
    </source>
</reference>
<dbReference type="OrthoDB" id="3265672at2759"/>
<dbReference type="EMBL" id="GL945476">
    <property type="protein sequence ID" value="EGO02788.1"/>
    <property type="molecule type" value="Genomic_DNA"/>
</dbReference>
<dbReference type="GO" id="GO:0003677">
    <property type="term" value="F:DNA binding"/>
    <property type="evidence" value="ECO:0007669"/>
    <property type="project" value="TreeGrafter"/>
</dbReference>
<proteinExistence type="predicted"/>